<sequence>MILPSKPAEAASWPGWSRRILARAGGLPSSGGICGLAWDRGRPAIVRCLRFRAPRGATEPLARYNTLWDGTAEDENLLKKTISSRRAYHNYWSPSRQ</sequence>
<protein>
    <submittedName>
        <fullName evidence="1">Uncharacterized protein</fullName>
    </submittedName>
</protein>
<keyword evidence="2" id="KW-1185">Reference proteome</keyword>
<proteinExistence type="predicted"/>
<name>A0A9D4JUP5_DREPO</name>
<gene>
    <name evidence="1" type="ORF">DPMN_122661</name>
</gene>
<organism evidence="1 2">
    <name type="scientific">Dreissena polymorpha</name>
    <name type="common">Zebra mussel</name>
    <name type="synonym">Mytilus polymorpha</name>
    <dbReference type="NCBI Taxonomy" id="45954"/>
    <lineage>
        <taxon>Eukaryota</taxon>
        <taxon>Metazoa</taxon>
        <taxon>Spiralia</taxon>
        <taxon>Lophotrochozoa</taxon>
        <taxon>Mollusca</taxon>
        <taxon>Bivalvia</taxon>
        <taxon>Autobranchia</taxon>
        <taxon>Heteroconchia</taxon>
        <taxon>Euheterodonta</taxon>
        <taxon>Imparidentia</taxon>
        <taxon>Neoheterodontei</taxon>
        <taxon>Myida</taxon>
        <taxon>Dreissenoidea</taxon>
        <taxon>Dreissenidae</taxon>
        <taxon>Dreissena</taxon>
    </lineage>
</organism>
<dbReference type="AlphaFoldDB" id="A0A9D4JUP5"/>
<evidence type="ECO:0000313" key="2">
    <source>
        <dbReference type="Proteomes" id="UP000828390"/>
    </source>
</evidence>
<evidence type="ECO:0000313" key="1">
    <source>
        <dbReference type="EMBL" id="KAH3820912.1"/>
    </source>
</evidence>
<comment type="caution">
    <text evidence="1">The sequence shown here is derived from an EMBL/GenBank/DDBJ whole genome shotgun (WGS) entry which is preliminary data.</text>
</comment>
<dbReference type="EMBL" id="JAIWYP010000005">
    <property type="protein sequence ID" value="KAH3820912.1"/>
    <property type="molecule type" value="Genomic_DNA"/>
</dbReference>
<dbReference type="Proteomes" id="UP000828390">
    <property type="component" value="Unassembled WGS sequence"/>
</dbReference>
<reference evidence="1" key="2">
    <citation type="submission" date="2020-11" db="EMBL/GenBank/DDBJ databases">
        <authorList>
            <person name="McCartney M.A."/>
            <person name="Auch B."/>
            <person name="Kono T."/>
            <person name="Mallez S."/>
            <person name="Becker A."/>
            <person name="Gohl D.M."/>
            <person name="Silverstein K.A.T."/>
            <person name="Koren S."/>
            <person name="Bechman K.B."/>
            <person name="Herman A."/>
            <person name="Abrahante J.E."/>
            <person name="Garbe J."/>
        </authorList>
    </citation>
    <scope>NUCLEOTIDE SEQUENCE</scope>
    <source>
        <strain evidence="1">Duluth1</strain>
        <tissue evidence="1">Whole animal</tissue>
    </source>
</reference>
<accession>A0A9D4JUP5</accession>
<reference evidence="1" key="1">
    <citation type="journal article" date="2019" name="bioRxiv">
        <title>The Genome of the Zebra Mussel, Dreissena polymorpha: A Resource for Invasive Species Research.</title>
        <authorList>
            <person name="McCartney M.A."/>
            <person name="Auch B."/>
            <person name="Kono T."/>
            <person name="Mallez S."/>
            <person name="Zhang Y."/>
            <person name="Obille A."/>
            <person name="Becker A."/>
            <person name="Abrahante J.E."/>
            <person name="Garbe J."/>
            <person name="Badalamenti J.P."/>
            <person name="Herman A."/>
            <person name="Mangelson H."/>
            <person name="Liachko I."/>
            <person name="Sullivan S."/>
            <person name="Sone E.D."/>
            <person name="Koren S."/>
            <person name="Silverstein K.A.T."/>
            <person name="Beckman K.B."/>
            <person name="Gohl D.M."/>
        </authorList>
    </citation>
    <scope>NUCLEOTIDE SEQUENCE</scope>
    <source>
        <strain evidence="1">Duluth1</strain>
        <tissue evidence="1">Whole animal</tissue>
    </source>
</reference>